<protein>
    <submittedName>
        <fullName evidence="1">Uncharacterized protein</fullName>
    </submittedName>
</protein>
<organism evidence="1 2">
    <name type="scientific">Scortum barcoo</name>
    <name type="common">barcoo grunter</name>
    <dbReference type="NCBI Taxonomy" id="214431"/>
    <lineage>
        <taxon>Eukaryota</taxon>
        <taxon>Metazoa</taxon>
        <taxon>Chordata</taxon>
        <taxon>Craniata</taxon>
        <taxon>Vertebrata</taxon>
        <taxon>Euteleostomi</taxon>
        <taxon>Actinopterygii</taxon>
        <taxon>Neopterygii</taxon>
        <taxon>Teleostei</taxon>
        <taxon>Neoteleostei</taxon>
        <taxon>Acanthomorphata</taxon>
        <taxon>Eupercaria</taxon>
        <taxon>Centrarchiformes</taxon>
        <taxon>Terapontoidei</taxon>
        <taxon>Terapontidae</taxon>
        <taxon>Scortum</taxon>
    </lineage>
</organism>
<evidence type="ECO:0000313" key="1">
    <source>
        <dbReference type="EMBL" id="KAI3372412.1"/>
    </source>
</evidence>
<proteinExistence type="predicted"/>
<dbReference type="Proteomes" id="UP000831701">
    <property type="component" value="Chromosome 5"/>
</dbReference>
<dbReference type="EMBL" id="CM041535">
    <property type="protein sequence ID" value="KAI3372412.1"/>
    <property type="molecule type" value="Genomic_DNA"/>
</dbReference>
<sequence>PETQEMKQRTDCETCKKKKKEKKTQFPRLICCRPMSRPMKLLGGDTFLFGGVKLKRALHEVLSQHTAKRLEDNYWKWYMKNCTRLFLSQEDQSETSQQTAASDEEKGTDNQGSPSVIEIHDSMTECEEEARPGPVQMEEKSFVSSLHSFMKDRGTPIERIPHLGFKQIDLWKIYKAVEKLGGYDSVTARRLWKKVYDELGGSPGSTSAATCTRRHYEKLVLPFERHVKGEEDKPLPPSKPRKPYKRNLDGKVHKAERKRKRTQSDREMDSERSPEAACQSEAVMHPHSTLWAPTSDRHHPDCSQPSRAPTSHCTSVYARLVQVPTSNHWAAHIPSAASEVISPLEKKKRMAQASLKLPLSPQSEDKERPSVIHCSQSPARASSSQNCNSSDGSPLPLSSSSSRSPSPYSVSSEDSLAGNEDKPASSSELPPNCSSSVKNIAGCGEESKSVSCSQTSKDPAGQNKDVSHASSQSADSIKGQIKDSMYSKYFPQYFPPSDWAPTATSSFTKVIPKSVPLPRPAPIWPNYKTHQGRSMQQDDHLACGKKLNNVAPWFYPTEKREKSRTMLQKVPPAQQSLSHSAACLPVPCVLSYDKSGRDSRHQPPLHPAFLPHRMRLPQSQLMYRHVPMSPAHSALIGYPYPYTIPLLNHQTGYPLPAANPIYSHKL</sequence>
<accession>A0ACB8WYM5</accession>
<feature type="non-terminal residue" evidence="1">
    <location>
        <position position="1"/>
    </location>
</feature>
<evidence type="ECO:0000313" key="2">
    <source>
        <dbReference type="Proteomes" id="UP000831701"/>
    </source>
</evidence>
<reference evidence="1" key="1">
    <citation type="submission" date="2022-04" db="EMBL/GenBank/DDBJ databases">
        <title>Jade perch genome.</title>
        <authorList>
            <person name="Chao B."/>
        </authorList>
    </citation>
    <scope>NUCLEOTIDE SEQUENCE</scope>
    <source>
        <strain evidence="1">CB-2022</strain>
    </source>
</reference>
<name>A0ACB8WYM5_9TELE</name>
<gene>
    <name evidence="1" type="ORF">L3Q82_022901</name>
</gene>
<keyword evidence="2" id="KW-1185">Reference proteome</keyword>
<comment type="caution">
    <text evidence="1">The sequence shown here is derived from an EMBL/GenBank/DDBJ whole genome shotgun (WGS) entry which is preliminary data.</text>
</comment>